<gene>
    <name evidence="1" type="ORF">LCGC14_2274070</name>
</gene>
<dbReference type="AlphaFoldDB" id="A0A0F9CW95"/>
<name>A0A0F9CW95_9ZZZZ</name>
<accession>A0A0F9CW95</accession>
<evidence type="ECO:0000313" key="1">
    <source>
        <dbReference type="EMBL" id="KKL53579.1"/>
    </source>
</evidence>
<reference evidence="1" key="1">
    <citation type="journal article" date="2015" name="Nature">
        <title>Complex archaea that bridge the gap between prokaryotes and eukaryotes.</title>
        <authorList>
            <person name="Spang A."/>
            <person name="Saw J.H."/>
            <person name="Jorgensen S.L."/>
            <person name="Zaremba-Niedzwiedzka K."/>
            <person name="Martijn J."/>
            <person name="Lind A.E."/>
            <person name="van Eijk R."/>
            <person name="Schleper C."/>
            <person name="Guy L."/>
            <person name="Ettema T.J."/>
        </authorList>
    </citation>
    <scope>NUCLEOTIDE SEQUENCE</scope>
</reference>
<dbReference type="EMBL" id="LAZR01031501">
    <property type="protein sequence ID" value="KKL53579.1"/>
    <property type="molecule type" value="Genomic_DNA"/>
</dbReference>
<proteinExistence type="predicted"/>
<comment type="caution">
    <text evidence="1">The sequence shown here is derived from an EMBL/GenBank/DDBJ whole genome shotgun (WGS) entry which is preliminary data.</text>
</comment>
<organism evidence="1">
    <name type="scientific">marine sediment metagenome</name>
    <dbReference type="NCBI Taxonomy" id="412755"/>
    <lineage>
        <taxon>unclassified sequences</taxon>
        <taxon>metagenomes</taxon>
        <taxon>ecological metagenomes</taxon>
    </lineage>
</organism>
<sequence>MAKKYVIKKSKGNYYKRDTGIGPCFGASRKKAFVFDSLLDVSNILVSHSFAFADCEIEKIED</sequence>
<protein>
    <submittedName>
        <fullName evidence="1">Uncharacterized protein</fullName>
    </submittedName>
</protein>